<dbReference type="GeneID" id="91008083"/>
<keyword evidence="2" id="KW-1133">Transmembrane helix</keyword>
<gene>
    <name evidence="3" type="ORF">C8J25_10516</name>
</gene>
<feature type="region of interest" description="Disordered" evidence="1">
    <location>
        <begin position="215"/>
        <end position="246"/>
    </location>
</feature>
<dbReference type="Proteomes" id="UP000244013">
    <property type="component" value="Unassembled WGS sequence"/>
</dbReference>
<protein>
    <submittedName>
        <fullName evidence="3">Uncharacterized protein</fullName>
    </submittedName>
</protein>
<feature type="transmembrane region" description="Helical" evidence="2">
    <location>
        <begin position="68"/>
        <end position="90"/>
    </location>
</feature>
<proteinExistence type="predicted"/>
<accession>A0A2T5U412</accession>
<dbReference type="RefSeq" id="WP_167397701.1">
    <property type="nucleotide sequence ID" value="NZ_QAYE01000005.1"/>
</dbReference>
<reference evidence="3 4" key="1">
    <citation type="submission" date="2018-04" db="EMBL/GenBank/DDBJ databases">
        <title>Genomic Encyclopedia of Type Strains, Phase III (KMG-III): the genomes of soil and plant-associated and newly described type strains.</title>
        <authorList>
            <person name="Whitman W."/>
        </authorList>
    </citation>
    <scope>NUCLEOTIDE SEQUENCE [LARGE SCALE GENOMIC DNA]</scope>
    <source>
        <strain evidence="3 4">MA-olki</strain>
    </source>
</reference>
<sequence>MAEFALRTLQRGNLNRLVPIVGAIAGGVIAAAGVMLSSGDALEAFVSDTGIAALIPMAAPPLGATARAILALGAGALVAAILWSSLYLLFGPGGVFAGTRPREDGVPVIRRADAHPDAPPRKPMSAADLGTPLMEVGVAGSADGAARDERAIPADLDLPLAAYDPKAMRPVPMEPARPVAPLAQPTMVAPVIEMSPTAEPDTFVTAPVPKPVEPPVVETSQPVEEVSAPTPIARPLRAQAEPTTPPTIETLLQRLEQGALRRGRIGSH</sequence>
<evidence type="ECO:0000256" key="1">
    <source>
        <dbReference type="SAM" id="MobiDB-lite"/>
    </source>
</evidence>
<dbReference type="AlphaFoldDB" id="A0A2T5U412"/>
<evidence type="ECO:0000256" key="2">
    <source>
        <dbReference type="SAM" id="Phobius"/>
    </source>
</evidence>
<comment type="caution">
    <text evidence="3">The sequence shown here is derived from an EMBL/GenBank/DDBJ whole genome shotgun (WGS) entry which is preliminary data.</text>
</comment>
<keyword evidence="2" id="KW-0472">Membrane</keyword>
<evidence type="ECO:0000313" key="3">
    <source>
        <dbReference type="EMBL" id="PTW46238.1"/>
    </source>
</evidence>
<keyword evidence="2" id="KW-0812">Transmembrane</keyword>
<organism evidence="3 4">
    <name type="scientific">Sphingomonas faeni</name>
    <dbReference type="NCBI Taxonomy" id="185950"/>
    <lineage>
        <taxon>Bacteria</taxon>
        <taxon>Pseudomonadati</taxon>
        <taxon>Pseudomonadota</taxon>
        <taxon>Alphaproteobacteria</taxon>
        <taxon>Sphingomonadales</taxon>
        <taxon>Sphingomonadaceae</taxon>
        <taxon>Sphingomonas</taxon>
    </lineage>
</organism>
<evidence type="ECO:0000313" key="4">
    <source>
        <dbReference type="Proteomes" id="UP000244013"/>
    </source>
</evidence>
<dbReference type="EMBL" id="QAYE01000005">
    <property type="protein sequence ID" value="PTW46238.1"/>
    <property type="molecule type" value="Genomic_DNA"/>
</dbReference>
<feature type="transmembrane region" description="Helical" evidence="2">
    <location>
        <begin position="17"/>
        <end position="36"/>
    </location>
</feature>
<name>A0A2T5U412_9SPHN</name>